<name>A0A285GZH1_9ACTN</name>
<organism evidence="1 2">
    <name type="scientific">Paractinoplanes atraurantiacus</name>
    <dbReference type="NCBI Taxonomy" id="1036182"/>
    <lineage>
        <taxon>Bacteria</taxon>
        <taxon>Bacillati</taxon>
        <taxon>Actinomycetota</taxon>
        <taxon>Actinomycetes</taxon>
        <taxon>Micromonosporales</taxon>
        <taxon>Micromonosporaceae</taxon>
        <taxon>Paractinoplanes</taxon>
    </lineage>
</organism>
<dbReference type="EMBL" id="OBDY01000003">
    <property type="protein sequence ID" value="SNY28897.1"/>
    <property type="molecule type" value="Genomic_DNA"/>
</dbReference>
<accession>A0A285GZH1</accession>
<evidence type="ECO:0000313" key="2">
    <source>
        <dbReference type="Proteomes" id="UP000219612"/>
    </source>
</evidence>
<protein>
    <submittedName>
        <fullName evidence="1">Uncharacterized protein</fullName>
    </submittedName>
</protein>
<proteinExistence type="predicted"/>
<keyword evidence="2" id="KW-1185">Reference proteome</keyword>
<dbReference type="AlphaFoldDB" id="A0A285GZH1"/>
<sequence>MGERYRLSPGARQDLAAACDAGQRRMSAAADRMLATIGRLNTLTGGRGPARAEARR</sequence>
<evidence type="ECO:0000313" key="1">
    <source>
        <dbReference type="EMBL" id="SNY28897.1"/>
    </source>
</evidence>
<dbReference type="RefSeq" id="WP_179855110.1">
    <property type="nucleotide sequence ID" value="NZ_OBDY01000003.1"/>
</dbReference>
<dbReference type="Proteomes" id="UP000219612">
    <property type="component" value="Unassembled WGS sequence"/>
</dbReference>
<gene>
    <name evidence="1" type="ORF">SAMN05421748_103153</name>
</gene>
<reference evidence="1 2" key="1">
    <citation type="submission" date="2017-09" db="EMBL/GenBank/DDBJ databases">
        <authorList>
            <person name="Ehlers B."/>
            <person name="Leendertz F.H."/>
        </authorList>
    </citation>
    <scope>NUCLEOTIDE SEQUENCE [LARGE SCALE GENOMIC DNA]</scope>
    <source>
        <strain evidence="1 2">CGMCC 4.6857</strain>
    </source>
</reference>